<proteinExistence type="predicted"/>
<dbReference type="AlphaFoldDB" id="U5C7M8"/>
<accession>U5C7M8</accession>
<protein>
    <submittedName>
        <fullName evidence="1">Uncharacterized protein</fullName>
    </submittedName>
</protein>
<sequence>MFFKKNLFLIMPNCGSDIFFKEMGRQAEEIQDSEFSKVHWQSSGHPLSCFRQIN</sequence>
<reference evidence="1 2" key="1">
    <citation type="journal article" date="2013" name="Genome Announc.">
        <title>Draft Genome Sequence of the Psychrophilic and Alkaliphilic Rhodonellum psychrophilum Strain GCM71T.</title>
        <authorList>
            <person name="Hauptmann A.L."/>
            <person name="Glaring M.A."/>
            <person name="Hallin P.F."/>
            <person name="Prieme A."/>
            <person name="Stougaard P."/>
        </authorList>
    </citation>
    <scope>NUCLEOTIDE SEQUENCE [LARGE SCALE GENOMIC DNA]</scope>
    <source>
        <strain evidence="1 2">GCM71</strain>
    </source>
</reference>
<organism evidence="1 2">
    <name type="scientific">Rhodonellum psychrophilum GCM71 = DSM 17998</name>
    <dbReference type="NCBI Taxonomy" id="1123057"/>
    <lineage>
        <taxon>Bacteria</taxon>
        <taxon>Pseudomonadati</taxon>
        <taxon>Bacteroidota</taxon>
        <taxon>Cytophagia</taxon>
        <taxon>Cytophagales</taxon>
        <taxon>Cytophagaceae</taxon>
        <taxon>Rhodonellum</taxon>
    </lineage>
</organism>
<dbReference type="Proteomes" id="UP000016843">
    <property type="component" value="Unassembled WGS sequence"/>
</dbReference>
<gene>
    <name evidence="1" type="ORF">P872_15630</name>
</gene>
<dbReference type="EMBL" id="AWXR01000006">
    <property type="protein sequence ID" value="ERM84212.1"/>
    <property type="molecule type" value="Genomic_DNA"/>
</dbReference>
<evidence type="ECO:0000313" key="2">
    <source>
        <dbReference type="Proteomes" id="UP000016843"/>
    </source>
</evidence>
<keyword evidence="2" id="KW-1185">Reference proteome</keyword>
<evidence type="ECO:0000313" key="1">
    <source>
        <dbReference type="EMBL" id="ERM84212.1"/>
    </source>
</evidence>
<comment type="caution">
    <text evidence="1">The sequence shown here is derived from an EMBL/GenBank/DDBJ whole genome shotgun (WGS) entry which is preliminary data.</text>
</comment>
<name>U5C7M8_9BACT</name>